<feature type="transmembrane region" description="Helical" evidence="1">
    <location>
        <begin position="74"/>
        <end position="92"/>
    </location>
</feature>
<evidence type="ECO:0000313" key="3">
    <source>
        <dbReference type="Proteomes" id="UP001497602"/>
    </source>
</evidence>
<protein>
    <recommendedName>
        <fullName evidence="4">DUF2752 domain-containing protein</fullName>
    </recommendedName>
</protein>
<keyword evidence="1" id="KW-1133">Transmembrane helix</keyword>
<sequence>MLFIKLEDYMLPCLNKTLFGLDCLGCGFQRSIAFLLHGQFLNAFKVYPAIYSLIVLITYILLNLKFSFKNFQQTLRFLLIINLLLIVGNFIFKQFYYGN</sequence>
<dbReference type="Pfam" id="PF10825">
    <property type="entry name" value="DUF2752"/>
    <property type="match status" value="1"/>
</dbReference>
<evidence type="ECO:0000256" key="1">
    <source>
        <dbReference type="SAM" id="Phobius"/>
    </source>
</evidence>
<feature type="transmembrane region" description="Helical" evidence="1">
    <location>
        <begin position="44"/>
        <end position="62"/>
    </location>
</feature>
<keyword evidence="3" id="KW-1185">Reference proteome</keyword>
<dbReference type="EMBL" id="CAXJRC010000041">
    <property type="protein sequence ID" value="CAL2107527.1"/>
    <property type="molecule type" value="Genomic_DNA"/>
</dbReference>
<proteinExistence type="predicted"/>
<comment type="caution">
    <text evidence="2">The sequence shown here is derived from an EMBL/GenBank/DDBJ whole genome shotgun (WGS) entry which is preliminary data.</text>
</comment>
<evidence type="ECO:0008006" key="4">
    <source>
        <dbReference type="Google" id="ProtNLM"/>
    </source>
</evidence>
<evidence type="ECO:0000313" key="2">
    <source>
        <dbReference type="EMBL" id="CAL2107527.1"/>
    </source>
</evidence>
<keyword evidence="1" id="KW-0812">Transmembrane</keyword>
<dbReference type="RefSeq" id="WP_348706395.1">
    <property type="nucleotide sequence ID" value="NZ_CAXIYA010000037.1"/>
</dbReference>
<name>A0ABP1FAX3_9FLAO</name>
<dbReference type="InterPro" id="IPR021215">
    <property type="entry name" value="DUF2752"/>
</dbReference>
<dbReference type="Proteomes" id="UP001497602">
    <property type="component" value="Unassembled WGS sequence"/>
</dbReference>
<keyword evidence="1" id="KW-0472">Membrane</keyword>
<gene>
    <name evidence="2" type="ORF">T190115A13A_40049</name>
</gene>
<organism evidence="2 3">
    <name type="scientific">Tenacibaculum vairaonense</name>
    <dbReference type="NCBI Taxonomy" id="3137860"/>
    <lineage>
        <taxon>Bacteria</taxon>
        <taxon>Pseudomonadati</taxon>
        <taxon>Bacteroidota</taxon>
        <taxon>Flavobacteriia</taxon>
        <taxon>Flavobacteriales</taxon>
        <taxon>Flavobacteriaceae</taxon>
        <taxon>Tenacibaculum</taxon>
    </lineage>
</organism>
<reference evidence="2 3" key="1">
    <citation type="submission" date="2024-05" db="EMBL/GenBank/DDBJ databases">
        <authorList>
            <person name="Duchaud E."/>
        </authorList>
    </citation>
    <scope>NUCLEOTIDE SEQUENCE [LARGE SCALE GENOMIC DNA]</scope>
    <source>
        <strain evidence="2">Ena-SAMPLE-TAB-13-05-2024-13:56:06:370-140305</strain>
    </source>
</reference>
<accession>A0ABP1FAX3</accession>